<dbReference type="EMBL" id="AP004758">
    <property type="protein sequence ID" value="BAD35900.1"/>
    <property type="molecule type" value="Genomic_DNA"/>
</dbReference>
<name>Q69T52_ORYSJ</name>
<gene>
    <name evidence="1" type="primary">P0664C05.24</name>
</gene>
<evidence type="ECO:0000313" key="1">
    <source>
        <dbReference type="EMBL" id="BAD35900.1"/>
    </source>
</evidence>
<organism evidence="1 2">
    <name type="scientific">Oryza sativa subsp. japonica</name>
    <name type="common">Rice</name>
    <dbReference type="NCBI Taxonomy" id="39947"/>
    <lineage>
        <taxon>Eukaryota</taxon>
        <taxon>Viridiplantae</taxon>
        <taxon>Streptophyta</taxon>
        <taxon>Embryophyta</taxon>
        <taxon>Tracheophyta</taxon>
        <taxon>Spermatophyta</taxon>
        <taxon>Magnoliopsida</taxon>
        <taxon>Liliopsida</taxon>
        <taxon>Poales</taxon>
        <taxon>Poaceae</taxon>
        <taxon>BOP clade</taxon>
        <taxon>Oryzoideae</taxon>
        <taxon>Oryzeae</taxon>
        <taxon>Oryzinae</taxon>
        <taxon>Oryza</taxon>
        <taxon>Oryza sativa</taxon>
    </lineage>
</organism>
<proteinExistence type="predicted"/>
<evidence type="ECO:0000313" key="2">
    <source>
        <dbReference type="Proteomes" id="UP000000763"/>
    </source>
</evidence>
<reference evidence="2" key="2">
    <citation type="journal article" date="2008" name="Nucleic Acids Res.">
        <title>The rice annotation project database (RAP-DB): 2008 update.</title>
        <authorList>
            <consortium name="The rice annotation project (RAP)"/>
        </authorList>
    </citation>
    <scope>GENOME REANNOTATION</scope>
    <source>
        <strain evidence="2">cv. Nipponbare</strain>
    </source>
</reference>
<accession>Q69T52</accession>
<protein>
    <submittedName>
        <fullName evidence="1">Uncharacterized protein</fullName>
    </submittedName>
</protein>
<dbReference type="Proteomes" id="UP000000763">
    <property type="component" value="Chromosome 6"/>
</dbReference>
<dbReference type="AlphaFoldDB" id="Q69T52"/>
<sequence>MQYIPKARKMIKSALSNTHVAAFHRSAAGLAATDVGAARVGAAAFATRRRRVGRRMGTMVHPHDRKPAGNSGACDGCWIILAHDRSM</sequence>
<reference evidence="2" key="1">
    <citation type="journal article" date="2005" name="Nature">
        <title>The map-based sequence of the rice genome.</title>
        <authorList>
            <consortium name="International rice genome sequencing project (IRGSP)"/>
            <person name="Matsumoto T."/>
            <person name="Wu J."/>
            <person name="Kanamori H."/>
            <person name="Katayose Y."/>
            <person name="Fujisawa M."/>
            <person name="Namiki N."/>
            <person name="Mizuno H."/>
            <person name="Yamamoto K."/>
            <person name="Antonio B.A."/>
            <person name="Baba T."/>
            <person name="Sakata K."/>
            <person name="Nagamura Y."/>
            <person name="Aoki H."/>
            <person name="Arikawa K."/>
            <person name="Arita K."/>
            <person name="Bito T."/>
            <person name="Chiden Y."/>
            <person name="Fujitsuka N."/>
            <person name="Fukunaka R."/>
            <person name="Hamada M."/>
            <person name="Harada C."/>
            <person name="Hayashi A."/>
            <person name="Hijishita S."/>
            <person name="Honda M."/>
            <person name="Hosokawa S."/>
            <person name="Ichikawa Y."/>
            <person name="Idonuma A."/>
            <person name="Iijima M."/>
            <person name="Ikeda M."/>
            <person name="Ikeno M."/>
            <person name="Ito K."/>
            <person name="Ito S."/>
            <person name="Ito T."/>
            <person name="Ito Y."/>
            <person name="Ito Y."/>
            <person name="Iwabuchi A."/>
            <person name="Kamiya K."/>
            <person name="Karasawa W."/>
            <person name="Kurita K."/>
            <person name="Katagiri S."/>
            <person name="Kikuta A."/>
            <person name="Kobayashi H."/>
            <person name="Kobayashi N."/>
            <person name="Machita K."/>
            <person name="Maehara T."/>
            <person name="Masukawa M."/>
            <person name="Mizubayashi T."/>
            <person name="Mukai Y."/>
            <person name="Nagasaki H."/>
            <person name="Nagata Y."/>
            <person name="Naito S."/>
            <person name="Nakashima M."/>
            <person name="Nakama Y."/>
            <person name="Nakamichi Y."/>
            <person name="Nakamura M."/>
            <person name="Meguro A."/>
            <person name="Negishi M."/>
            <person name="Ohta I."/>
            <person name="Ohta T."/>
            <person name="Okamoto M."/>
            <person name="Ono N."/>
            <person name="Saji S."/>
            <person name="Sakaguchi M."/>
            <person name="Sakai K."/>
            <person name="Shibata M."/>
            <person name="Shimokawa T."/>
            <person name="Song J."/>
            <person name="Takazaki Y."/>
            <person name="Terasawa K."/>
            <person name="Tsugane M."/>
            <person name="Tsuji K."/>
            <person name="Ueda S."/>
            <person name="Waki K."/>
            <person name="Yamagata H."/>
            <person name="Yamamoto M."/>
            <person name="Yamamoto S."/>
            <person name="Yamane H."/>
            <person name="Yoshiki S."/>
            <person name="Yoshihara R."/>
            <person name="Yukawa K."/>
            <person name="Zhong H."/>
            <person name="Yano M."/>
            <person name="Yuan Q."/>
            <person name="Ouyang S."/>
            <person name="Liu J."/>
            <person name="Jones K.M."/>
            <person name="Gansberger K."/>
            <person name="Moffat K."/>
            <person name="Hill J."/>
            <person name="Bera J."/>
            <person name="Fadrosh D."/>
            <person name="Jin S."/>
            <person name="Johri S."/>
            <person name="Kim M."/>
            <person name="Overton L."/>
            <person name="Reardon M."/>
            <person name="Tsitrin T."/>
            <person name="Vuong H."/>
            <person name="Weaver B."/>
            <person name="Ciecko A."/>
            <person name="Tallon L."/>
            <person name="Jackson J."/>
            <person name="Pai G."/>
            <person name="Aken S.V."/>
            <person name="Utterback T."/>
            <person name="Reidmuller S."/>
            <person name="Feldblyum T."/>
            <person name="Hsiao J."/>
            <person name="Zismann V."/>
            <person name="Iobst S."/>
            <person name="de Vazeille A.R."/>
            <person name="Buell C.R."/>
            <person name="Ying K."/>
            <person name="Li Y."/>
            <person name="Lu T."/>
            <person name="Huang Y."/>
            <person name="Zhao Q."/>
            <person name="Feng Q."/>
            <person name="Zhang L."/>
            <person name="Zhu J."/>
            <person name="Weng Q."/>
            <person name="Mu J."/>
            <person name="Lu Y."/>
            <person name="Fan D."/>
            <person name="Liu Y."/>
            <person name="Guan J."/>
            <person name="Zhang Y."/>
            <person name="Yu S."/>
            <person name="Liu X."/>
            <person name="Zhang Y."/>
            <person name="Hong G."/>
            <person name="Han B."/>
            <person name="Choisne N."/>
            <person name="Demange N."/>
            <person name="Orjeda G."/>
            <person name="Samain S."/>
            <person name="Cattolico L."/>
            <person name="Pelletier E."/>
            <person name="Couloux A."/>
            <person name="Segurens B."/>
            <person name="Wincker P."/>
            <person name="D'Hont A."/>
            <person name="Scarpelli C."/>
            <person name="Weissenbach J."/>
            <person name="Salanoubat M."/>
            <person name="Quetier F."/>
            <person name="Yu Y."/>
            <person name="Kim H.R."/>
            <person name="Rambo T."/>
            <person name="Currie J."/>
            <person name="Collura K."/>
            <person name="Luo M."/>
            <person name="Yang T."/>
            <person name="Ammiraju J.S.S."/>
            <person name="Engler F."/>
            <person name="Soderlund C."/>
            <person name="Wing R.A."/>
            <person name="Palmer L.E."/>
            <person name="de la Bastide M."/>
            <person name="Spiegel L."/>
            <person name="Nascimento L."/>
            <person name="Zutavern T."/>
            <person name="O'Shaughnessy A."/>
            <person name="Dike S."/>
            <person name="Dedhia N."/>
            <person name="Preston R."/>
            <person name="Balija V."/>
            <person name="McCombie W.R."/>
            <person name="Chow T."/>
            <person name="Chen H."/>
            <person name="Chung M."/>
            <person name="Chen C."/>
            <person name="Shaw J."/>
            <person name="Wu H."/>
            <person name="Hsiao K."/>
            <person name="Chao Y."/>
            <person name="Chu M."/>
            <person name="Cheng C."/>
            <person name="Hour A."/>
            <person name="Lee P."/>
            <person name="Lin S."/>
            <person name="Lin Y."/>
            <person name="Liou J."/>
            <person name="Liu S."/>
            <person name="Hsing Y."/>
            <person name="Raghuvanshi S."/>
            <person name="Mohanty A."/>
            <person name="Bharti A.K."/>
            <person name="Gaur A."/>
            <person name="Gupta V."/>
            <person name="Kumar D."/>
            <person name="Ravi V."/>
            <person name="Vij S."/>
            <person name="Kapur A."/>
            <person name="Khurana P."/>
            <person name="Khurana P."/>
            <person name="Khurana J.P."/>
            <person name="Tyagi A.K."/>
            <person name="Gaikwad K."/>
            <person name="Singh A."/>
            <person name="Dalal V."/>
            <person name="Srivastava S."/>
            <person name="Dixit A."/>
            <person name="Pal A.K."/>
            <person name="Ghazi I.A."/>
            <person name="Yadav M."/>
            <person name="Pandit A."/>
            <person name="Bhargava A."/>
            <person name="Sureshbabu K."/>
            <person name="Batra K."/>
            <person name="Sharma T.R."/>
            <person name="Mohapatra T."/>
            <person name="Singh N.K."/>
            <person name="Messing J."/>
            <person name="Nelson A.B."/>
            <person name="Fuks G."/>
            <person name="Kavchok S."/>
            <person name="Keizer G."/>
            <person name="Linton E."/>
            <person name="Llaca V."/>
            <person name="Song R."/>
            <person name="Tanyolac B."/>
            <person name="Young S."/>
            <person name="Ho-Il K."/>
            <person name="Hahn J.H."/>
            <person name="Sangsakoo G."/>
            <person name="Vanavichit A."/>
            <person name="de Mattos Luiz.A.T."/>
            <person name="Zimmer P.D."/>
            <person name="Malone G."/>
            <person name="Dellagostin O."/>
            <person name="de Oliveira A.C."/>
            <person name="Bevan M."/>
            <person name="Bancroft I."/>
            <person name="Minx P."/>
            <person name="Cordum H."/>
            <person name="Wilson R."/>
            <person name="Cheng Z."/>
            <person name="Jin W."/>
            <person name="Jiang J."/>
            <person name="Leong S.A."/>
            <person name="Iwama H."/>
            <person name="Gojobori T."/>
            <person name="Itoh T."/>
            <person name="Niimura Y."/>
            <person name="Fujii Y."/>
            <person name="Habara T."/>
            <person name="Sakai H."/>
            <person name="Sato Y."/>
            <person name="Wilson G."/>
            <person name="Kumar K."/>
            <person name="McCouch S."/>
            <person name="Juretic N."/>
            <person name="Hoen D."/>
            <person name="Wright S."/>
            <person name="Bruskiewich R."/>
            <person name="Bureau T."/>
            <person name="Miyao A."/>
            <person name="Hirochika H."/>
            <person name="Nishikawa T."/>
            <person name="Kadowaki K."/>
            <person name="Sugiura M."/>
            <person name="Burr B."/>
            <person name="Sasaki T."/>
        </authorList>
    </citation>
    <scope>NUCLEOTIDE SEQUENCE [LARGE SCALE GENOMIC DNA]</scope>
    <source>
        <strain evidence="2">cv. Nipponbare</strain>
    </source>
</reference>